<feature type="region of interest" description="Disordered" evidence="1">
    <location>
        <begin position="190"/>
        <end position="209"/>
    </location>
</feature>
<feature type="transmembrane region" description="Helical" evidence="2">
    <location>
        <begin position="135"/>
        <end position="159"/>
    </location>
</feature>
<dbReference type="Proteomes" id="UP000192796">
    <property type="component" value="Unassembled WGS sequence"/>
</dbReference>
<dbReference type="EMBL" id="LVYD01000057">
    <property type="protein sequence ID" value="OQP61498.1"/>
    <property type="molecule type" value="Genomic_DNA"/>
</dbReference>
<organism evidence="3 4">
    <name type="scientific">Niastella vici</name>
    <dbReference type="NCBI Taxonomy" id="1703345"/>
    <lineage>
        <taxon>Bacteria</taxon>
        <taxon>Pseudomonadati</taxon>
        <taxon>Bacteroidota</taxon>
        <taxon>Chitinophagia</taxon>
        <taxon>Chitinophagales</taxon>
        <taxon>Chitinophagaceae</taxon>
        <taxon>Niastella</taxon>
    </lineage>
</organism>
<comment type="caution">
    <text evidence="3">The sequence shown here is derived from an EMBL/GenBank/DDBJ whole genome shotgun (WGS) entry which is preliminary data.</text>
</comment>
<evidence type="ECO:0000256" key="2">
    <source>
        <dbReference type="SAM" id="Phobius"/>
    </source>
</evidence>
<dbReference type="RefSeq" id="WP_081150676.1">
    <property type="nucleotide sequence ID" value="NZ_LVYD01000057.1"/>
</dbReference>
<evidence type="ECO:0008006" key="5">
    <source>
        <dbReference type="Google" id="ProtNLM"/>
    </source>
</evidence>
<evidence type="ECO:0000313" key="4">
    <source>
        <dbReference type="Proteomes" id="UP000192796"/>
    </source>
</evidence>
<dbReference type="AlphaFoldDB" id="A0A1V9FT51"/>
<dbReference type="OrthoDB" id="663348at2"/>
<keyword evidence="2" id="KW-0812">Transmembrane</keyword>
<keyword evidence="2" id="KW-0472">Membrane</keyword>
<sequence>MQKFKPVLIELIWLGLILNATVLVTIFLFGWTFLSNHFDIRLHETYFTISSWKIVLPLYVFFAFFIYLVKEIRHQFSRRASNIIMLVAGSILILLIATINKQVIISEIVYFGDSGVFPPLSAMSESQMKKAISPAIHVISNSLTFIQFIVTLSLLYVAFKMGRNHHAVVPVIKNNNHAVPANNNNVVKPKVQAPVPPVKKEEKVSSNKQ</sequence>
<keyword evidence="2" id="KW-1133">Transmembrane helix</keyword>
<feature type="compositionally biased region" description="Basic and acidic residues" evidence="1">
    <location>
        <begin position="198"/>
        <end position="209"/>
    </location>
</feature>
<evidence type="ECO:0000256" key="1">
    <source>
        <dbReference type="SAM" id="MobiDB-lite"/>
    </source>
</evidence>
<protein>
    <recommendedName>
        <fullName evidence="5">DUF4149 domain-containing protein</fullName>
    </recommendedName>
</protein>
<keyword evidence="4" id="KW-1185">Reference proteome</keyword>
<accession>A0A1V9FT51</accession>
<gene>
    <name evidence="3" type="ORF">A3860_31730</name>
</gene>
<evidence type="ECO:0000313" key="3">
    <source>
        <dbReference type="EMBL" id="OQP61498.1"/>
    </source>
</evidence>
<feature type="transmembrane region" description="Helical" evidence="2">
    <location>
        <begin position="80"/>
        <end position="99"/>
    </location>
</feature>
<proteinExistence type="predicted"/>
<feature type="transmembrane region" description="Helical" evidence="2">
    <location>
        <begin position="12"/>
        <end position="34"/>
    </location>
</feature>
<name>A0A1V9FT51_9BACT</name>
<reference evidence="3 4" key="1">
    <citation type="submission" date="2016-03" db="EMBL/GenBank/DDBJ databases">
        <title>Niastella vici sp. nov., isolated from farmland soil.</title>
        <authorList>
            <person name="Chen L."/>
            <person name="Wang D."/>
            <person name="Yang S."/>
            <person name="Wang G."/>
        </authorList>
    </citation>
    <scope>NUCLEOTIDE SEQUENCE [LARGE SCALE GENOMIC DNA]</scope>
    <source>
        <strain evidence="3 4">DJ57</strain>
    </source>
</reference>
<feature type="transmembrane region" description="Helical" evidence="2">
    <location>
        <begin position="46"/>
        <end position="68"/>
    </location>
</feature>